<feature type="region of interest" description="Disordered" evidence="4">
    <location>
        <begin position="68"/>
        <end position="90"/>
    </location>
</feature>
<keyword evidence="2" id="KW-0378">Hydrolase</keyword>
<evidence type="ECO:0000256" key="1">
    <source>
        <dbReference type="ARBA" id="ARBA00022670"/>
    </source>
</evidence>
<dbReference type="PANTHER" id="PTHR43343:SF3">
    <property type="entry name" value="PROTEASE DO-LIKE 8, CHLOROPLASTIC"/>
    <property type="match status" value="1"/>
</dbReference>
<dbReference type="Proteomes" id="UP000673552">
    <property type="component" value="Unassembled WGS sequence"/>
</dbReference>
<evidence type="ECO:0000256" key="3">
    <source>
        <dbReference type="SAM" id="Coils"/>
    </source>
</evidence>
<accession>A0A836HY17</accession>
<feature type="compositionally biased region" description="Low complexity" evidence="4">
    <location>
        <begin position="68"/>
        <end position="86"/>
    </location>
</feature>
<dbReference type="InterPro" id="IPR036034">
    <property type="entry name" value="PDZ_sf"/>
</dbReference>
<feature type="region of interest" description="Disordered" evidence="4">
    <location>
        <begin position="417"/>
        <end position="515"/>
    </location>
</feature>
<evidence type="ECO:0000313" key="7">
    <source>
        <dbReference type="Proteomes" id="UP000673552"/>
    </source>
</evidence>
<dbReference type="KEGG" id="lmat:92516925"/>
<proteinExistence type="predicted"/>
<reference evidence="7" key="2">
    <citation type="journal article" date="2021" name="Sci. Data">
        <title>Chromosome-scale genome sequencing, assembly and annotation of six genomes from subfamily Leishmaniinae.</title>
        <authorList>
            <person name="Almutairi H."/>
            <person name="Urbaniak M.D."/>
            <person name="Bates M.D."/>
            <person name="Jariyapan N."/>
            <person name="Kwakye-Nuako G."/>
            <person name="Thomaz Soccol V."/>
            <person name="Al-Salem W.S."/>
            <person name="Dillon R.J."/>
            <person name="Bates P.A."/>
            <person name="Gatherer D."/>
        </authorList>
    </citation>
    <scope>NUCLEOTIDE SEQUENCE [LARGE SCALE GENOMIC DNA]</scope>
</reference>
<dbReference type="Gene3D" id="2.30.42.10">
    <property type="match status" value="1"/>
</dbReference>
<dbReference type="Pfam" id="PF17820">
    <property type="entry name" value="PDZ_6"/>
    <property type="match status" value="1"/>
</dbReference>
<feature type="compositionally biased region" description="Low complexity" evidence="4">
    <location>
        <begin position="434"/>
        <end position="445"/>
    </location>
</feature>
<dbReference type="GO" id="GO:0008233">
    <property type="term" value="F:peptidase activity"/>
    <property type="evidence" value="ECO:0007669"/>
    <property type="project" value="UniProtKB-KW"/>
</dbReference>
<keyword evidence="7" id="KW-1185">Reference proteome</keyword>
<name>A0A836HY17_9TRYP</name>
<feature type="compositionally biased region" description="Low complexity" evidence="4">
    <location>
        <begin position="130"/>
        <end position="141"/>
    </location>
</feature>
<feature type="region of interest" description="Disordered" evidence="4">
    <location>
        <begin position="353"/>
        <end position="396"/>
    </location>
</feature>
<dbReference type="OrthoDB" id="267448at2759"/>
<dbReference type="EMBL" id="JAFEUZ010000010">
    <property type="protein sequence ID" value="KAG5484945.1"/>
    <property type="molecule type" value="Genomic_DNA"/>
</dbReference>
<reference evidence="7" key="1">
    <citation type="journal article" date="2021" name="Microbiol. Resour. Announc.">
        <title>LGAAP: Leishmaniinae Genome Assembly and Annotation Pipeline.</title>
        <authorList>
            <person name="Almutairi H."/>
            <person name="Urbaniak M.D."/>
            <person name="Bates M.D."/>
            <person name="Jariyapan N."/>
            <person name="Kwakye-Nuako G."/>
            <person name="Thomaz-Soccol V."/>
            <person name="Al-Salem W.S."/>
            <person name="Dillon R.J."/>
            <person name="Bates P.A."/>
            <person name="Gatherer D."/>
        </authorList>
    </citation>
    <scope>NUCLEOTIDE SEQUENCE [LARGE SCALE GENOMIC DNA]</scope>
</reference>
<organism evidence="6 7">
    <name type="scientific">Leishmania martiniquensis</name>
    <dbReference type="NCBI Taxonomy" id="1580590"/>
    <lineage>
        <taxon>Eukaryota</taxon>
        <taxon>Discoba</taxon>
        <taxon>Euglenozoa</taxon>
        <taxon>Kinetoplastea</taxon>
        <taxon>Metakinetoplastina</taxon>
        <taxon>Trypanosomatida</taxon>
        <taxon>Trypanosomatidae</taxon>
        <taxon>Leishmaniinae</taxon>
        <taxon>Leishmania</taxon>
    </lineage>
</organism>
<keyword evidence="3" id="KW-0175">Coiled coil</keyword>
<gene>
    <name evidence="6" type="ORF">LSCM1_07020</name>
</gene>
<comment type="caution">
    <text evidence="6">The sequence shown here is derived from an EMBL/GenBank/DDBJ whole genome shotgun (WGS) entry which is preliminary data.</text>
</comment>
<feature type="region of interest" description="Disordered" evidence="4">
    <location>
        <begin position="127"/>
        <end position="177"/>
    </location>
</feature>
<dbReference type="AlphaFoldDB" id="A0A836HY17"/>
<evidence type="ECO:0000259" key="5">
    <source>
        <dbReference type="Pfam" id="PF17820"/>
    </source>
</evidence>
<feature type="compositionally biased region" description="Pro residues" evidence="4">
    <location>
        <begin position="446"/>
        <end position="455"/>
    </location>
</feature>
<dbReference type="PANTHER" id="PTHR43343">
    <property type="entry name" value="PEPTIDASE S12"/>
    <property type="match status" value="1"/>
</dbReference>
<sequence>MCSHLTEHVLFTALREYASRLEVQYMIEEEVKKFQEKVLPRLLSEALATASHAAAAEPTAGGLTAGAVTRRASSPSPSPSASAAPSHTSTTLNSEWVQTFVRAHADDVIGRQLPLLISQEVQRQLRSVNERAQAASNEAAPSPSPGSPPRGEAAGARARPDLPTLPLSPPRLPLAPPRERTAGLAEMCPGNLRSGETREITLAASTIHDEGRRQREQILNAIADIEHQLKATQRDLNGVVQQQQLSRRRLEYLFESLQGVGLSPTSESEPLSLCAALEQALDDRQADAVRARLATVLQGLLRHWTEARLGRGVGAHDQDASTLGSSPLPAPQADRLPYAPLASAKSYVMPRCSHYTPPQRLDHSPSRLHGDSPSPVRIAADAAGAPPAQPQHMPGRAPADLALMSERSLACALYGDAGASPSRAKRSSKTRGTVASLAVAQAAPSPALPSAPEPPAFRTASATSPSSSPSAAQHSRAQPDADETASRLASPPQEYIDSSLRERAGRGTHASSSMRMADVCVATSTAAVSPASCTYRSNARPRSVAHHDVPSSSIMAASPSRGSASSRMASRAVVLGIEAVNVPSGALPGALSSHGAVRVQSVAPLQLAERAGMCGGDVLLSVDHHPVGSCEELRDVLAAVPATQLSIAVELYRQTIHQVISMKLQL</sequence>
<dbReference type="RefSeq" id="XP_067180617.1">
    <property type="nucleotide sequence ID" value="XM_067324413.1"/>
</dbReference>
<dbReference type="InterPro" id="IPR051201">
    <property type="entry name" value="Chloro_Bact_Ser_Proteases"/>
</dbReference>
<feature type="region of interest" description="Disordered" evidence="4">
    <location>
        <begin position="533"/>
        <end position="562"/>
    </location>
</feature>
<feature type="domain" description="PDZ" evidence="5">
    <location>
        <begin position="599"/>
        <end position="650"/>
    </location>
</feature>
<dbReference type="InterPro" id="IPR041489">
    <property type="entry name" value="PDZ_6"/>
</dbReference>
<feature type="compositionally biased region" description="Pro residues" evidence="4">
    <location>
        <begin position="166"/>
        <end position="176"/>
    </location>
</feature>
<dbReference type="GO" id="GO:0006508">
    <property type="term" value="P:proteolysis"/>
    <property type="evidence" value="ECO:0007669"/>
    <property type="project" value="UniProtKB-KW"/>
</dbReference>
<keyword evidence="1" id="KW-0645">Protease</keyword>
<feature type="coiled-coil region" evidence="3">
    <location>
        <begin position="215"/>
        <end position="242"/>
    </location>
</feature>
<protein>
    <recommendedName>
        <fullName evidence="5">PDZ domain-containing protein</fullName>
    </recommendedName>
</protein>
<evidence type="ECO:0000256" key="2">
    <source>
        <dbReference type="ARBA" id="ARBA00022801"/>
    </source>
</evidence>
<dbReference type="SUPFAM" id="SSF50156">
    <property type="entry name" value="PDZ domain-like"/>
    <property type="match status" value="1"/>
</dbReference>
<evidence type="ECO:0000313" key="6">
    <source>
        <dbReference type="EMBL" id="KAG5484945.1"/>
    </source>
</evidence>
<feature type="compositionally biased region" description="Basic and acidic residues" evidence="4">
    <location>
        <begin position="360"/>
        <end position="370"/>
    </location>
</feature>
<feature type="compositionally biased region" description="Low complexity" evidence="4">
    <location>
        <begin position="149"/>
        <end position="165"/>
    </location>
</feature>
<feature type="compositionally biased region" description="Low complexity" evidence="4">
    <location>
        <begin position="456"/>
        <end position="478"/>
    </location>
</feature>
<dbReference type="GeneID" id="92516925"/>
<evidence type="ECO:0000256" key="4">
    <source>
        <dbReference type="SAM" id="MobiDB-lite"/>
    </source>
</evidence>